<organism evidence="6 7">
    <name type="scientific">Ginsengibacter hankyongi</name>
    <dbReference type="NCBI Taxonomy" id="2607284"/>
    <lineage>
        <taxon>Bacteria</taxon>
        <taxon>Pseudomonadati</taxon>
        <taxon>Bacteroidota</taxon>
        <taxon>Chitinophagia</taxon>
        <taxon>Chitinophagales</taxon>
        <taxon>Chitinophagaceae</taxon>
        <taxon>Ginsengibacter</taxon>
    </lineage>
</organism>
<name>A0A5J5IEN5_9BACT</name>
<keyword evidence="2 5" id="KW-0812">Transmembrane</keyword>
<evidence type="ECO:0000256" key="3">
    <source>
        <dbReference type="ARBA" id="ARBA00022989"/>
    </source>
</evidence>
<dbReference type="EMBL" id="VYQF01000006">
    <property type="protein sequence ID" value="KAA9037243.1"/>
    <property type="molecule type" value="Genomic_DNA"/>
</dbReference>
<keyword evidence="3 5" id="KW-1133">Transmembrane helix</keyword>
<feature type="transmembrane region" description="Helical" evidence="5">
    <location>
        <begin position="89"/>
        <end position="106"/>
    </location>
</feature>
<evidence type="ECO:0000256" key="5">
    <source>
        <dbReference type="SAM" id="Phobius"/>
    </source>
</evidence>
<dbReference type="PANTHER" id="PTHR10361">
    <property type="entry name" value="SODIUM-BILE ACID COTRANSPORTER"/>
    <property type="match status" value="1"/>
</dbReference>
<protein>
    <submittedName>
        <fullName evidence="6">Bile acid:sodium symporter family protein</fullName>
    </submittedName>
</protein>
<evidence type="ECO:0000313" key="6">
    <source>
        <dbReference type="EMBL" id="KAA9037243.1"/>
    </source>
</evidence>
<feature type="transmembrane region" description="Helical" evidence="5">
    <location>
        <begin position="33"/>
        <end position="50"/>
    </location>
</feature>
<evidence type="ECO:0000313" key="7">
    <source>
        <dbReference type="Proteomes" id="UP000326903"/>
    </source>
</evidence>
<comment type="subcellular location">
    <subcellularLocation>
        <location evidence="1">Membrane</location>
        <topology evidence="1">Multi-pass membrane protein</topology>
    </subcellularLocation>
</comment>
<feature type="transmembrane region" description="Helical" evidence="5">
    <location>
        <begin position="118"/>
        <end position="141"/>
    </location>
</feature>
<keyword evidence="4 5" id="KW-0472">Membrane</keyword>
<feature type="transmembrane region" description="Helical" evidence="5">
    <location>
        <begin position="215"/>
        <end position="234"/>
    </location>
</feature>
<feature type="transmembrane region" description="Helical" evidence="5">
    <location>
        <begin position="9"/>
        <end position="27"/>
    </location>
</feature>
<gene>
    <name evidence="6" type="ORF">FW778_17605</name>
</gene>
<accession>A0A5J5IEN5</accession>
<dbReference type="InterPro" id="IPR002657">
    <property type="entry name" value="BilAc:Na_symport/Acr3"/>
</dbReference>
<evidence type="ECO:0000256" key="4">
    <source>
        <dbReference type="ARBA" id="ARBA00023136"/>
    </source>
</evidence>
<dbReference type="Pfam" id="PF01758">
    <property type="entry name" value="SBF"/>
    <property type="match status" value="1"/>
</dbReference>
<dbReference type="PANTHER" id="PTHR10361:SF28">
    <property type="entry name" value="P3 PROTEIN-RELATED"/>
    <property type="match status" value="1"/>
</dbReference>
<feature type="transmembrane region" description="Helical" evidence="5">
    <location>
        <begin position="270"/>
        <end position="291"/>
    </location>
</feature>
<feature type="transmembrane region" description="Helical" evidence="5">
    <location>
        <begin position="174"/>
        <end position="195"/>
    </location>
</feature>
<dbReference type="InterPro" id="IPR004710">
    <property type="entry name" value="Bilac:Na_transpt"/>
</dbReference>
<keyword evidence="7" id="KW-1185">Reference proteome</keyword>
<feature type="transmembrane region" description="Helical" evidence="5">
    <location>
        <begin position="147"/>
        <end position="167"/>
    </location>
</feature>
<dbReference type="AlphaFoldDB" id="A0A5J5IEN5"/>
<evidence type="ECO:0000256" key="1">
    <source>
        <dbReference type="ARBA" id="ARBA00004141"/>
    </source>
</evidence>
<comment type="caution">
    <text evidence="6">The sequence shown here is derived from an EMBL/GenBank/DDBJ whole genome shotgun (WGS) entry which is preliminary data.</text>
</comment>
<dbReference type="GO" id="GO:0016020">
    <property type="term" value="C:membrane"/>
    <property type="evidence" value="ECO:0007669"/>
    <property type="project" value="UniProtKB-SubCell"/>
</dbReference>
<feature type="transmembrane region" description="Helical" evidence="5">
    <location>
        <begin position="331"/>
        <end position="353"/>
    </location>
</feature>
<dbReference type="Proteomes" id="UP000326903">
    <property type="component" value="Unassembled WGS sequence"/>
</dbReference>
<reference evidence="6 7" key="1">
    <citation type="submission" date="2019-09" db="EMBL/GenBank/DDBJ databases">
        <title>Draft genome sequence of Ginsengibacter sp. BR5-29.</title>
        <authorList>
            <person name="Im W.-T."/>
        </authorList>
    </citation>
    <scope>NUCLEOTIDE SEQUENCE [LARGE SCALE GENOMIC DNA]</scope>
    <source>
        <strain evidence="6 7">BR5-29</strain>
    </source>
</reference>
<dbReference type="RefSeq" id="WP_150416171.1">
    <property type="nucleotide sequence ID" value="NZ_VYQF01000006.1"/>
</dbReference>
<sequence length="377" mass="40746">MRVKNYPTIFYSVAALCAVLSVIFRVAGEINMVGWSMCLFFMCIAFALRGTPLLKGMSFTAIIFASVTLAMFHPQYFIAWKNYKLSDSIIPLIQLLMFGMGSSMGIKDFASIAKSPKGVMVGVGCHFVIMPLLGFTLASLTNFQPEIAAGIILIGCSPSGLASNVMAYLANANLALSITITSVATLLAPFITPLLMKVFAGALIEINVMSMMWDILKMIIIPIGAGLIFNKLLFGKLKWLDNVMPFISMFSIAAIVTIIVAAGRDNLMKIGLLLLLVGLMHNTFGYLLGYWAARLFKLPERDCRTVAIEVGMQNAGLASGIAKQMGKIGTIGLAAAVFGPLMNITGSALASWWHNRLPDSEKPKLIVEPSSKLKKAI</sequence>
<feature type="transmembrane region" description="Helical" evidence="5">
    <location>
        <begin position="246"/>
        <end position="264"/>
    </location>
</feature>
<feature type="transmembrane region" description="Helical" evidence="5">
    <location>
        <begin position="57"/>
        <end position="77"/>
    </location>
</feature>
<proteinExistence type="predicted"/>
<dbReference type="InterPro" id="IPR038770">
    <property type="entry name" value="Na+/solute_symporter_sf"/>
</dbReference>
<evidence type="ECO:0000256" key="2">
    <source>
        <dbReference type="ARBA" id="ARBA00022692"/>
    </source>
</evidence>
<dbReference type="Gene3D" id="1.20.1530.20">
    <property type="match status" value="1"/>
</dbReference>